<dbReference type="InterPro" id="IPR051606">
    <property type="entry name" value="Polyketide_Oxido-like"/>
</dbReference>
<dbReference type="PANTHER" id="PTHR43355:SF2">
    <property type="entry name" value="FLAVIN REDUCTASE (NADPH)"/>
    <property type="match status" value="1"/>
</dbReference>
<comment type="caution">
    <text evidence="2">The sequence shown here is derived from an EMBL/GenBank/DDBJ whole genome shotgun (WGS) entry which is preliminary data.</text>
</comment>
<dbReference type="PANTHER" id="PTHR43355">
    <property type="entry name" value="FLAVIN REDUCTASE (NADPH)"/>
    <property type="match status" value="1"/>
</dbReference>
<dbReference type="SUPFAM" id="SSF51735">
    <property type="entry name" value="NAD(P)-binding Rossmann-fold domains"/>
    <property type="match status" value="1"/>
</dbReference>
<name>A0A6B0T3Q1_9EURY</name>
<dbReference type="OrthoDB" id="358920at2157"/>
<evidence type="ECO:0000313" key="3">
    <source>
        <dbReference type="Proteomes" id="UP000437065"/>
    </source>
</evidence>
<sequence length="213" mass="23250">MITQALAADYDVRALTRTQAKLPPGEQITAIEGNVLDLGAVSETVEHTDAVVCLLGRTPNNPPDVVSRGTRNIIEAMDDRPVSRLLVLTSMGLGSSSDTVPWYVRIANATALHDLMADKARQEELVMQSDLDWTIVRPGGLTDAPRTGEYVHGVDIDASARPISRADVADFLLQIVQEDLYVRETPIVTSQENADIGFFLDQIATIAKRLRTN</sequence>
<keyword evidence="3" id="KW-1185">Reference proteome</keyword>
<proteinExistence type="predicted"/>
<dbReference type="GO" id="GO:0042602">
    <property type="term" value="F:riboflavin reductase (NADPH) activity"/>
    <property type="evidence" value="ECO:0007669"/>
    <property type="project" value="TreeGrafter"/>
</dbReference>
<dbReference type="Proteomes" id="UP000437065">
    <property type="component" value="Unassembled WGS sequence"/>
</dbReference>
<dbReference type="Pfam" id="PF13460">
    <property type="entry name" value="NAD_binding_10"/>
    <property type="match status" value="1"/>
</dbReference>
<dbReference type="GO" id="GO:0004074">
    <property type="term" value="F:biliverdin reductase [NAD(P)H] activity"/>
    <property type="evidence" value="ECO:0007669"/>
    <property type="project" value="TreeGrafter"/>
</dbReference>
<feature type="domain" description="NAD(P)-binding" evidence="1">
    <location>
        <begin position="2"/>
        <end position="178"/>
    </location>
</feature>
<accession>A0A6B0T3Q1</accession>
<gene>
    <name evidence="2" type="ORF">GRX01_18175</name>
</gene>
<protein>
    <submittedName>
        <fullName evidence="2">NAD(P)H-binding protein</fullName>
    </submittedName>
</protein>
<evidence type="ECO:0000259" key="1">
    <source>
        <dbReference type="Pfam" id="PF13460"/>
    </source>
</evidence>
<evidence type="ECO:0000313" key="2">
    <source>
        <dbReference type="EMBL" id="MXR43252.1"/>
    </source>
</evidence>
<dbReference type="InterPro" id="IPR036291">
    <property type="entry name" value="NAD(P)-bd_dom_sf"/>
</dbReference>
<reference evidence="2 3" key="1">
    <citation type="submission" date="2019-12" db="EMBL/GenBank/DDBJ databases">
        <title>Isolation and characterization of three novel carbon monoxide-oxidizing members of Halobacteria from salione crusts and soils.</title>
        <authorList>
            <person name="Myers M.R."/>
            <person name="King G.M."/>
        </authorList>
    </citation>
    <scope>NUCLEOTIDE SEQUENCE [LARGE SCALE GENOMIC DNA]</scope>
    <source>
        <strain evidence="2 3">WSA2</strain>
    </source>
</reference>
<dbReference type="InterPro" id="IPR016040">
    <property type="entry name" value="NAD(P)-bd_dom"/>
</dbReference>
<dbReference type="EMBL" id="WUUS01000015">
    <property type="protein sequence ID" value="MXR43252.1"/>
    <property type="molecule type" value="Genomic_DNA"/>
</dbReference>
<organism evidence="2 3">
    <name type="scientific">Halobaculum saliterrae</name>
    <dbReference type="NCBI Taxonomy" id="2073113"/>
    <lineage>
        <taxon>Archaea</taxon>
        <taxon>Methanobacteriati</taxon>
        <taxon>Methanobacteriota</taxon>
        <taxon>Stenosarchaea group</taxon>
        <taxon>Halobacteria</taxon>
        <taxon>Halobacteriales</taxon>
        <taxon>Haloferacaceae</taxon>
        <taxon>Halobaculum</taxon>
    </lineage>
</organism>
<dbReference type="Gene3D" id="3.40.50.720">
    <property type="entry name" value="NAD(P)-binding Rossmann-like Domain"/>
    <property type="match status" value="1"/>
</dbReference>
<dbReference type="AlphaFoldDB" id="A0A6B0T3Q1"/>